<evidence type="ECO:0000259" key="14">
    <source>
        <dbReference type="PROSITE" id="PS51671"/>
    </source>
</evidence>
<dbReference type="GO" id="GO:0000287">
    <property type="term" value="F:magnesium ion binding"/>
    <property type="evidence" value="ECO:0007669"/>
    <property type="project" value="TreeGrafter"/>
</dbReference>
<comment type="catalytic activity">
    <reaction evidence="11">
        <text>O-phospho-L-serine + H2O = L-serine + phosphate</text>
        <dbReference type="Rhea" id="RHEA:21208"/>
        <dbReference type="ChEBI" id="CHEBI:15377"/>
        <dbReference type="ChEBI" id="CHEBI:33384"/>
        <dbReference type="ChEBI" id="CHEBI:43474"/>
        <dbReference type="ChEBI" id="CHEBI:57524"/>
        <dbReference type="EC" id="3.1.3.3"/>
    </reaction>
</comment>
<dbReference type="SUPFAM" id="SSF55021">
    <property type="entry name" value="ACT-like"/>
    <property type="match status" value="1"/>
</dbReference>
<keyword evidence="8" id="KW-0460">Magnesium</keyword>
<evidence type="ECO:0000256" key="1">
    <source>
        <dbReference type="ARBA" id="ARBA00001946"/>
    </source>
</evidence>
<dbReference type="GO" id="GO:0036424">
    <property type="term" value="F:L-phosphoserine phosphatase activity"/>
    <property type="evidence" value="ECO:0007669"/>
    <property type="project" value="InterPro"/>
</dbReference>
<feature type="active site" description="Nucleophile" evidence="13">
    <location>
        <position position="212"/>
    </location>
</feature>
<evidence type="ECO:0000256" key="4">
    <source>
        <dbReference type="ARBA" id="ARBA00012640"/>
    </source>
</evidence>
<evidence type="ECO:0000256" key="9">
    <source>
        <dbReference type="ARBA" id="ARBA00023299"/>
    </source>
</evidence>
<dbReference type="KEGG" id="cxe:FOB82_08405"/>
<dbReference type="CDD" id="cd07500">
    <property type="entry name" value="HAD_PSP"/>
    <property type="match status" value="1"/>
</dbReference>
<dbReference type="SFLD" id="SFLDG01136">
    <property type="entry name" value="C1.6:_Phosphoserine_Phosphatas"/>
    <property type="match status" value="1"/>
</dbReference>
<comment type="pathway">
    <text evidence="2">Amino-acid biosynthesis; L-serine biosynthesis; L-serine from 3-phospho-D-glycerate: step 3/3.</text>
</comment>
<sequence>MIVGVQNKVEVPGAPEAVAPELETVTLPEGLVPAVVTATGPDRPGVSASFFRVLAAHGAQVLDVEQSLFRSRLSLGALVGVKPERLEVMADGLAGTLKGHGMTVEVSTAGVESTRHASSHAVVVLGNPLTAEDIARIGQTLADYGANIDTIRGIADYPVTGLELKVSLPDPKPGAGIPVRKALAELAMAQQIDIAIERDGLQRRSKRLICFDVDSTLITGEVIEMLAAHAGREAEVAAVTERAMRGELDFAESLHERVKALAGLPESVLQEVSDAIVLTPGARTTIRTLKRLGYKAGAVSGGFIQILEPLAEELGLDFYRANTLEIVDGKLTGRVIGDVIDREEKARSLKRFAEANGLQMHQTVAVGDGANDIDMLSVAGLGIAFNAKPALKEVADTSVNTPFMDEVLFILGVSRDEIDYADREDGSFRRVPLEQ</sequence>
<dbReference type="NCBIfam" id="TIGR00338">
    <property type="entry name" value="serB"/>
    <property type="match status" value="1"/>
</dbReference>
<name>A0A2N6SVU1_9CORY</name>
<dbReference type="InterPro" id="IPR049148">
    <property type="entry name" value="PSP_ACT"/>
</dbReference>
<keyword evidence="7 16" id="KW-0378">Hydrolase</keyword>
<dbReference type="Pfam" id="PF21086">
    <property type="entry name" value="ACT_PSP_2"/>
    <property type="match status" value="1"/>
</dbReference>
<dbReference type="InterPro" id="IPR045865">
    <property type="entry name" value="ACT-like_dom_sf"/>
</dbReference>
<dbReference type="EMBL" id="CP046322">
    <property type="protein sequence ID" value="QGS34976.1"/>
    <property type="molecule type" value="Genomic_DNA"/>
</dbReference>
<dbReference type="NCBIfam" id="TIGR01488">
    <property type="entry name" value="HAD-SF-IB"/>
    <property type="match status" value="1"/>
</dbReference>
<dbReference type="SFLD" id="SFLDG01137">
    <property type="entry name" value="C1.6.1:_Phosphoserine_Phosphat"/>
    <property type="match status" value="1"/>
</dbReference>
<keyword evidence="5" id="KW-0028">Amino-acid biosynthesis</keyword>
<dbReference type="AlphaFoldDB" id="A0A2N6SVU1"/>
<dbReference type="InterPro" id="IPR023214">
    <property type="entry name" value="HAD_sf"/>
</dbReference>
<dbReference type="GO" id="GO:0005737">
    <property type="term" value="C:cytoplasm"/>
    <property type="evidence" value="ECO:0007669"/>
    <property type="project" value="TreeGrafter"/>
</dbReference>
<dbReference type="InterPro" id="IPR004469">
    <property type="entry name" value="PSP"/>
</dbReference>
<reference evidence="15 17" key="1">
    <citation type="submission" date="2017-09" db="EMBL/GenBank/DDBJ databases">
        <title>Bacterial strain isolated from the female urinary microbiota.</title>
        <authorList>
            <person name="Thomas-White K."/>
            <person name="Kumar N."/>
            <person name="Forster S."/>
            <person name="Putonti C."/>
            <person name="Lawley T."/>
            <person name="Wolfe A.J."/>
        </authorList>
    </citation>
    <scope>NUCLEOTIDE SEQUENCE [LARGE SCALE GENOMIC DNA]</scope>
    <source>
        <strain evidence="15 17">UMB0908</strain>
    </source>
</reference>
<dbReference type="SUPFAM" id="SSF56784">
    <property type="entry name" value="HAD-like"/>
    <property type="match status" value="1"/>
</dbReference>
<dbReference type="EC" id="3.1.3.3" evidence="4"/>
<dbReference type="PROSITE" id="PS51671">
    <property type="entry name" value="ACT"/>
    <property type="match status" value="1"/>
</dbReference>
<dbReference type="InterPro" id="IPR050582">
    <property type="entry name" value="HAD-like_SerB"/>
</dbReference>
<keyword evidence="6" id="KW-0479">Metal-binding</keyword>
<evidence type="ECO:0000256" key="3">
    <source>
        <dbReference type="ARBA" id="ARBA00009184"/>
    </source>
</evidence>
<dbReference type="Pfam" id="PF13740">
    <property type="entry name" value="ACT_6"/>
    <property type="match status" value="1"/>
</dbReference>
<evidence type="ECO:0000256" key="10">
    <source>
        <dbReference type="ARBA" id="ARBA00031693"/>
    </source>
</evidence>
<dbReference type="Pfam" id="PF12710">
    <property type="entry name" value="HAD"/>
    <property type="match status" value="1"/>
</dbReference>
<accession>A0A2N6SVU1</accession>
<dbReference type="Proteomes" id="UP000426857">
    <property type="component" value="Chromosome"/>
</dbReference>
<dbReference type="PANTHER" id="PTHR43344">
    <property type="entry name" value="PHOSPHOSERINE PHOSPHATASE"/>
    <property type="match status" value="1"/>
</dbReference>
<reference evidence="16 18" key="2">
    <citation type="submission" date="2019-11" db="EMBL/GenBank/DDBJ databases">
        <title>FDA dAtabase for Regulatory Grade micrObial Sequences (FDA-ARGOS): Supporting development and validation of Infectious Disease Dx tests.</title>
        <authorList>
            <person name="Kerrigan L."/>
            <person name="Long C."/>
            <person name="Tallon L."/>
            <person name="Sadzewicz L."/>
            <person name="Vavikolanu K."/>
            <person name="Mehta A."/>
            <person name="Aluvathingal J."/>
            <person name="Nadendla S."/>
            <person name="Yan Y."/>
            <person name="Sichtig H."/>
        </authorList>
    </citation>
    <scope>NUCLEOTIDE SEQUENCE [LARGE SCALE GENOMIC DNA]</scope>
    <source>
        <strain evidence="16 18">FDAARGOS_674</strain>
    </source>
</reference>
<dbReference type="SFLD" id="SFLDF00029">
    <property type="entry name" value="phosphoserine_phosphatase"/>
    <property type="match status" value="1"/>
</dbReference>
<dbReference type="InterPro" id="IPR002912">
    <property type="entry name" value="ACT_dom"/>
</dbReference>
<dbReference type="EMBL" id="PNHF01000039">
    <property type="protein sequence ID" value="PMC61187.1"/>
    <property type="molecule type" value="Genomic_DNA"/>
</dbReference>
<gene>
    <name evidence="15" type="primary">serB</name>
    <name evidence="15" type="ORF">CJ204_12285</name>
    <name evidence="16" type="ORF">FOB82_08405</name>
</gene>
<evidence type="ECO:0000313" key="15">
    <source>
        <dbReference type="EMBL" id="PMC61187.1"/>
    </source>
</evidence>
<evidence type="ECO:0000256" key="11">
    <source>
        <dbReference type="ARBA" id="ARBA00048138"/>
    </source>
</evidence>
<dbReference type="InterPro" id="IPR036412">
    <property type="entry name" value="HAD-like_sf"/>
</dbReference>
<dbReference type="Gene3D" id="3.40.50.1000">
    <property type="entry name" value="HAD superfamily/HAD-like"/>
    <property type="match status" value="1"/>
</dbReference>
<dbReference type="Proteomes" id="UP000235363">
    <property type="component" value="Unassembled WGS sequence"/>
</dbReference>
<evidence type="ECO:0000313" key="16">
    <source>
        <dbReference type="EMBL" id="QGS34976.1"/>
    </source>
</evidence>
<dbReference type="SFLD" id="SFLDS00003">
    <property type="entry name" value="Haloacid_Dehalogenase"/>
    <property type="match status" value="1"/>
</dbReference>
<protein>
    <recommendedName>
        <fullName evidence="4">phosphoserine phosphatase</fullName>
        <ecNumber evidence="4">3.1.3.3</ecNumber>
    </recommendedName>
    <alternativeName>
        <fullName evidence="10">O-phosphoserine phosphohydrolase</fullName>
    </alternativeName>
</protein>
<evidence type="ECO:0000313" key="17">
    <source>
        <dbReference type="Proteomes" id="UP000235363"/>
    </source>
</evidence>
<evidence type="ECO:0000256" key="7">
    <source>
        <dbReference type="ARBA" id="ARBA00022801"/>
    </source>
</evidence>
<dbReference type="PANTHER" id="PTHR43344:SF2">
    <property type="entry name" value="PHOSPHOSERINE PHOSPHATASE"/>
    <property type="match status" value="1"/>
</dbReference>
<comment type="cofactor">
    <cofactor evidence="1">
        <name>Mg(2+)</name>
        <dbReference type="ChEBI" id="CHEBI:18420"/>
    </cofactor>
</comment>
<evidence type="ECO:0000256" key="5">
    <source>
        <dbReference type="ARBA" id="ARBA00022605"/>
    </source>
</evidence>
<evidence type="ECO:0000256" key="2">
    <source>
        <dbReference type="ARBA" id="ARBA00005135"/>
    </source>
</evidence>
<feature type="active site" description="Proton donor" evidence="13">
    <location>
        <position position="214"/>
    </location>
</feature>
<evidence type="ECO:0000256" key="8">
    <source>
        <dbReference type="ARBA" id="ARBA00022842"/>
    </source>
</evidence>
<dbReference type="STRING" id="1725.WU86_05540"/>
<dbReference type="Gene3D" id="3.30.70.260">
    <property type="match status" value="2"/>
</dbReference>
<keyword evidence="9" id="KW-0718">Serine biosynthesis</keyword>
<evidence type="ECO:0000256" key="13">
    <source>
        <dbReference type="PIRSR" id="PIRSR604469-1"/>
    </source>
</evidence>
<evidence type="ECO:0000256" key="12">
    <source>
        <dbReference type="ARBA" id="ARBA00048523"/>
    </source>
</evidence>
<comment type="catalytic activity">
    <reaction evidence="12">
        <text>O-phospho-D-serine + H2O = D-serine + phosphate</text>
        <dbReference type="Rhea" id="RHEA:24873"/>
        <dbReference type="ChEBI" id="CHEBI:15377"/>
        <dbReference type="ChEBI" id="CHEBI:35247"/>
        <dbReference type="ChEBI" id="CHEBI:43474"/>
        <dbReference type="ChEBI" id="CHEBI:58680"/>
        <dbReference type="EC" id="3.1.3.3"/>
    </reaction>
</comment>
<dbReference type="CDD" id="cd04870">
    <property type="entry name" value="ACT_PSP_1"/>
    <property type="match status" value="1"/>
</dbReference>
<evidence type="ECO:0000256" key="6">
    <source>
        <dbReference type="ARBA" id="ARBA00022723"/>
    </source>
</evidence>
<evidence type="ECO:0000313" key="18">
    <source>
        <dbReference type="Proteomes" id="UP000426857"/>
    </source>
</evidence>
<dbReference type="GO" id="GO:0006564">
    <property type="term" value="P:L-serine biosynthetic process"/>
    <property type="evidence" value="ECO:0007669"/>
    <property type="project" value="UniProtKB-KW"/>
</dbReference>
<proteinExistence type="inferred from homology"/>
<organism evidence="15 17">
    <name type="scientific">Corynebacterium xerosis</name>
    <dbReference type="NCBI Taxonomy" id="1725"/>
    <lineage>
        <taxon>Bacteria</taxon>
        <taxon>Bacillati</taxon>
        <taxon>Actinomycetota</taxon>
        <taxon>Actinomycetes</taxon>
        <taxon>Mycobacteriales</taxon>
        <taxon>Corynebacteriaceae</taxon>
        <taxon>Corynebacterium</taxon>
    </lineage>
</organism>
<comment type="similarity">
    <text evidence="3">Belongs to the HAD-like hydrolase superfamily. SerB family.</text>
</comment>
<dbReference type="UniPathway" id="UPA00135">
    <property type="reaction ID" value="UER00198"/>
</dbReference>
<feature type="domain" description="ACT" evidence="14">
    <location>
        <begin position="35"/>
        <end position="109"/>
    </location>
</feature>